<feature type="region of interest" description="Disordered" evidence="1">
    <location>
        <begin position="241"/>
        <end position="268"/>
    </location>
</feature>
<organism evidence="4 5">
    <name type="scientific">Aspergillus cavernicola</name>
    <dbReference type="NCBI Taxonomy" id="176166"/>
    <lineage>
        <taxon>Eukaryota</taxon>
        <taxon>Fungi</taxon>
        <taxon>Dikarya</taxon>
        <taxon>Ascomycota</taxon>
        <taxon>Pezizomycotina</taxon>
        <taxon>Eurotiomycetes</taxon>
        <taxon>Eurotiomycetidae</taxon>
        <taxon>Eurotiales</taxon>
        <taxon>Aspergillaceae</taxon>
        <taxon>Aspergillus</taxon>
        <taxon>Aspergillus subgen. Nidulantes</taxon>
    </lineage>
</organism>
<evidence type="ECO:0008006" key="6">
    <source>
        <dbReference type="Google" id="ProtNLM"/>
    </source>
</evidence>
<protein>
    <recommendedName>
        <fullName evidence="6">F-box domain-containing protein</fullName>
    </recommendedName>
</protein>
<proteinExistence type="predicted"/>
<dbReference type="CDD" id="cd09917">
    <property type="entry name" value="F-box_SF"/>
    <property type="match status" value="1"/>
</dbReference>
<dbReference type="SUPFAM" id="SSF81383">
    <property type="entry name" value="F-box domain"/>
    <property type="match status" value="1"/>
</dbReference>
<evidence type="ECO:0000313" key="5">
    <source>
        <dbReference type="Proteomes" id="UP001610335"/>
    </source>
</evidence>
<dbReference type="InterPro" id="IPR036047">
    <property type="entry name" value="F-box-like_dom_sf"/>
</dbReference>
<name>A0ABR4IX27_9EURO</name>
<dbReference type="InterPro" id="IPR056867">
    <property type="entry name" value="LRR_15"/>
</dbReference>
<evidence type="ECO:0000256" key="1">
    <source>
        <dbReference type="SAM" id="MobiDB-lite"/>
    </source>
</evidence>
<dbReference type="Proteomes" id="UP001610335">
    <property type="component" value="Unassembled WGS sequence"/>
</dbReference>
<dbReference type="InterPro" id="IPR001810">
    <property type="entry name" value="F-box_dom"/>
</dbReference>
<evidence type="ECO:0000259" key="3">
    <source>
        <dbReference type="Pfam" id="PF24969"/>
    </source>
</evidence>
<feature type="compositionally biased region" description="Basic and acidic residues" evidence="1">
    <location>
        <begin position="241"/>
        <end position="254"/>
    </location>
</feature>
<feature type="domain" description="F-box" evidence="2">
    <location>
        <begin position="45"/>
        <end position="84"/>
    </location>
</feature>
<gene>
    <name evidence="4" type="ORF">BDW59DRAFT_157802</name>
</gene>
<comment type="caution">
    <text evidence="4">The sequence shown here is derived from an EMBL/GenBank/DDBJ whole genome shotgun (WGS) entry which is preliminary data.</text>
</comment>
<dbReference type="Pfam" id="PF12937">
    <property type="entry name" value="F-box-like"/>
    <property type="match status" value="1"/>
</dbReference>
<dbReference type="EMBL" id="JBFXLS010000009">
    <property type="protein sequence ID" value="KAL2831373.1"/>
    <property type="molecule type" value="Genomic_DNA"/>
</dbReference>
<keyword evidence="5" id="KW-1185">Reference proteome</keyword>
<dbReference type="Pfam" id="PF24969">
    <property type="entry name" value="LRR_15"/>
    <property type="match status" value="1"/>
</dbReference>
<evidence type="ECO:0000259" key="2">
    <source>
        <dbReference type="Pfam" id="PF12937"/>
    </source>
</evidence>
<sequence length="441" mass="50286">MEYYNPQRQRLAKPVPIVAYSCHQLQEPRPRLRLQFKSTNYKMMSGLPHEILLLISSHVASPADTLRLASCCQKFHALLTPEVYNTLELEDGRAWHISRLTYTLARNPQLASLVRILRIGDEAISCRHRSDTYYDDKTIRPLLEAATSSRKELAAWEKPFKADAGDDPWLAILLPLLTNLEELEMVVHWPSTYMRKILQRITQDLHSPCLRRLSEVSVLWWDTEGGIRTSYDGQFETEHLHADESDYEEEKGGEGSEPEDEEIKEARYPGSESFSNVTRLHVHYSNPEKGLPDLISAPKQLESFVYEYNGSTGEYTPFDARAFYGSLCKHRESLAEITLCEDIWSYSVDEPVDVQFIGSFKDFTTLRKLRLRGQNILDWEESGGGSKNTLPDVLPASLESLIIESFDECDSVGLTAELETIVRNINSTCPNLAVLEIKGHM</sequence>
<evidence type="ECO:0000313" key="4">
    <source>
        <dbReference type="EMBL" id="KAL2831373.1"/>
    </source>
</evidence>
<reference evidence="4 5" key="1">
    <citation type="submission" date="2024-07" db="EMBL/GenBank/DDBJ databases">
        <title>Section-level genome sequencing and comparative genomics of Aspergillus sections Usti and Cavernicolus.</title>
        <authorList>
            <consortium name="Lawrence Berkeley National Laboratory"/>
            <person name="Nybo J.L."/>
            <person name="Vesth T.C."/>
            <person name="Theobald S."/>
            <person name="Frisvad J.C."/>
            <person name="Larsen T.O."/>
            <person name="Kjaerboelling I."/>
            <person name="Rothschild-Mancinelli K."/>
            <person name="Lyhne E.K."/>
            <person name="Kogle M.E."/>
            <person name="Barry K."/>
            <person name="Clum A."/>
            <person name="Na H."/>
            <person name="Ledsgaard L."/>
            <person name="Lin J."/>
            <person name="Lipzen A."/>
            <person name="Kuo A."/>
            <person name="Riley R."/>
            <person name="Mondo S."/>
            <person name="LaButti K."/>
            <person name="Haridas S."/>
            <person name="Pangalinan J."/>
            <person name="Salamov A.A."/>
            <person name="Simmons B.A."/>
            <person name="Magnuson J.K."/>
            <person name="Chen J."/>
            <person name="Drula E."/>
            <person name="Henrissat B."/>
            <person name="Wiebenga A."/>
            <person name="Lubbers R.J."/>
            <person name="Gomes A.C."/>
            <person name="Makela M.R."/>
            <person name="Stajich J."/>
            <person name="Grigoriev I.V."/>
            <person name="Mortensen U.H."/>
            <person name="De vries R.P."/>
            <person name="Baker S.E."/>
            <person name="Andersen M.R."/>
        </authorList>
    </citation>
    <scope>NUCLEOTIDE SEQUENCE [LARGE SCALE GENOMIC DNA]</scope>
    <source>
        <strain evidence="4 5">CBS 600.67</strain>
    </source>
</reference>
<accession>A0ABR4IX27</accession>
<feature type="domain" description="Leucine-rich repeat" evidence="3">
    <location>
        <begin position="273"/>
        <end position="433"/>
    </location>
</feature>